<accession>A0AAV4QVS1</accession>
<comment type="caution">
    <text evidence="1">The sequence shown here is derived from an EMBL/GenBank/DDBJ whole genome shotgun (WGS) entry which is preliminary data.</text>
</comment>
<protein>
    <submittedName>
        <fullName evidence="1">Uncharacterized protein</fullName>
    </submittedName>
</protein>
<gene>
    <name evidence="1" type="ORF">CDAR_237361</name>
</gene>
<evidence type="ECO:0000313" key="2">
    <source>
        <dbReference type="Proteomes" id="UP001054837"/>
    </source>
</evidence>
<proteinExistence type="predicted"/>
<name>A0AAV4QVS1_9ARAC</name>
<sequence length="151" mass="17853">MPRLHPDKRKEADSFHYQHFRMAGPVKQCNETHEQFLGPKRSFKPFELKQDRRKEADSFHYQHFRMAGPVKQCNETHEQFLAQRDPLNPLSLNKALGFFDSLARNRCCLLAEKPFENETTYLNQKQICYRTSLLTSEASGILFELLRQNYS</sequence>
<dbReference type="Proteomes" id="UP001054837">
    <property type="component" value="Unassembled WGS sequence"/>
</dbReference>
<dbReference type="EMBL" id="BPLQ01005005">
    <property type="protein sequence ID" value="GIY12207.1"/>
    <property type="molecule type" value="Genomic_DNA"/>
</dbReference>
<reference evidence="1 2" key="1">
    <citation type="submission" date="2021-06" db="EMBL/GenBank/DDBJ databases">
        <title>Caerostris darwini draft genome.</title>
        <authorList>
            <person name="Kono N."/>
            <person name="Arakawa K."/>
        </authorList>
    </citation>
    <scope>NUCLEOTIDE SEQUENCE [LARGE SCALE GENOMIC DNA]</scope>
</reference>
<dbReference type="AlphaFoldDB" id="A0AAV4QVS1"/>
<organism evidence="1 2">
    <name type="scientific">Caerostris darwini</name>
    <dbReference type="NCBI Taxonomy" id="1538125"/>
    <lineage>
        <taxon>Eukaryota</taxon>
        <taxon>Metazoa</taxon>
        <taxon>Ecdysozoa</taxon>
        <taxon>Arthropoda</taxon>
        <taxon>Chelicerata</taxon>
        <taxon>Arachnida</taxon>
        <taxon>Araneae</taxon>
        <taxon>Araneomorphae</taxon>
        <taxon>Entelegynae</taxon>
        <taxon>Araneoidea</taxon>
        <taxon>Araneidae</taxon>
        <taxon>Caerostris</taxon>
    </lineage>
</organism>
<keyword evidence="2" id="KW-1185">Reference proteome</keyword>
<evidence type="ECO:0000313" key="1">
    <source>
        <dbReference type="EMBL" id="GIY12207.1"/>
    </source>
</evidence>